<reference evidence="2 3" key="1">
    <citation type="submission" date="2021-12" db="EMBL/GenBank/DDBJ databases">
        <title>Complete genome sequence of Phytobacter diazotrophicus TA9734.</title>
        <authorList>
            <person name="Kubota H."/>
            <person name="Nakayama Y."/>
            <person name="Ariyoshi T."/>
        </authorList>
    </citation>
    <scope>NUCLEOTIDE SEQUENCE [LARGE SCALE GENOMIC DNA]</scope>
    <source>
        <strain evidence="2 3">TA9734</strain>
    </source>
</reference>
<accession>A0ABN6LVS4</accession>
<gene>
    <name evidence="2" type="ORF">PDTA9734_38820</name>
</gene>
<keyword evidence="1" id="KW-1133">Transmembrane helix</keyword>
<organism evidence="2 3">
    <name type="scientific">Phytobacter diazotrophicus</name>
    <dbReference type="NCBI Taxonomy" id="395631"/>
    <lineage>
        <taxon>Bacteria</taxon>
        <taxon>Pseudomonadati</taxon>
        <taxon>Pseudomonadota</taxon>
        <taxon>Gammaproteobacteria</taxon>
        <taxon>Enterobacterales</taxon>
        <taxon>Enterobacteriaceae</taxon>
        <taxon>Phytobacter</taxon>
    </lineage>
</organism>
<feature type="transmembrane region" description="Helical" evidence="1">
    <location>
        <begin position="7"/>
        <end position="28"/>
    </location>
</feature>
<dbReference type="Proteomes" id="UP001320460">
    <property type="component" value="Chromosome"/>
</dbReference>
<keyword evidence="3" id="KW-1185">Reference proteome</keyword>
<name>A0ABN6LVS4_9ENTR</name>
<evidence type="ECO:0000313" key="2">
    <source>
        <dbReference type="EMBL" id="BDD52395.1"/>
    </source>
</evidence>
<keyword evidence="1" id="KW-0472">Membrane</keyword>
<proteinExistence type="predicted"/>
<feature type="transmembrane region" description="Helical" evidence="1">
    <location>
        <begin position="34"/>
        <end position="54"/>
    </location>
</feature>
<dbReference type="EMBL" id="AP025334">
    <property type="protein sequence ID" value="BDD52395.1"/>
    <property type="molecule type" value="Genomic_DNA"/>
</dbReference>
<keyword evidence="1" id="KW-0812">Transmembrane</keyword>
<sequence length="191" mass="21822">MNYQFCWYAFLKPLTFFTALLISSSVFVGVSAGAVYLLLFGIGYPVALCMRIHILSGNNRLRLRERVSEWIVYLPGIPVQETRHNLEEIAFKSPEALHRFYLRSLICKLILHALIFYVLYLDSAYNDYTGGTLLVIFLIFAILVKTAYSTIASLVTVFTRRYEVRLQSADSPWYEAAFKGKLGLSILITVK</sequence>
<feature type="transmembrane region" description="Helical" evidence="1">
    <location>
        <begin position="100"/>
        <end position="120"/>
    </location>
</feature>
<protein>
    <submittedName>
        <fullName evidence="2">Uncharacterized protein</fullName>
    </submittedName>
</protein>
<evidence type="ECO:0000313" key="3">
    <source>
        <dbReference type="Proteomes" id="UP001320460"/>
    </source>
</evidence>
<feature type="transmembrane region" description="Helical" evidence="1">
    <location>
        <begin position="132"/>
        <end position="158"/>
    </location>
</feature>
<dbReference type="RefSeq" id="WP_125125102.1">
    <property type="nucleotide sequence ID" value="NZ_AP025334.1"/>
</dbReference>
<evidence type="ECO:0000256" key="1">
    <source>
        <dbReference type="SAM" id="Phobius"/>
    </source>
</evidence>